<dbReference type="EMBL" id="BAABKK010000012">
    <property type="protein sequence ID" value="GAA5194244.1"/>
    <property type="molecule type" value="Genomic_DNA"/>
</dbReference>
<dbReference type="RefSeq" id="WP_345449319.1">
    <property type="nucleotide sequence ID" value="NZ_BAABKK010000012.1"/>
</dbReference>
<keyword evidence="2" id="KW-1185">Reference proteome</keyword>
<dbReference type="Proteomes" id="UP001500200">
    <property type="component" value="Unassembled WGS sequence"/>
</dbReference>
<comment type="caution">
    <text evidence="1">The sequence shown here is derived from an EMBL/GenBank/DDBJ whole genome shotgun (WGS) entry which is preliminary data.</text>
</comment>
<sequence length="207" mass="21923">MSGPEVIAIAAHCGKMWPAAVTGVDYDKQELLGEFLVDGTRSLLSRGLAVEKDGHIALDARLGDVLKPVFSSTVICAFVGTADDVAEIVGGAIYVYPDGEACIVEVARATGQRELLGLDKSAAVRLLRMFAESVFRSSQGENDPSDLALYVGAPVGPELPVTIVRPGRLSHGIAPKAGGPVVSVQEAQRWDSDWILRLFDPVAIDPD</sequence>
<name>A0ABP9SCM0_9MICC</name>
<proteinExistence type="predicted"/>
<gene>
    <name evidence="1" type="ORF">GCM10023346_21210</name>
</gene>
<accession>A0ABP9SCM0</accession>
<evidence type="ECO:0000313" key="2">
    <source>
        <dbReference type="Proteomes" id="UP001500200"/>
    </source>
</evidence>
<evidence type="ECO:0000313" key="1">
    <source>
        <dbReference type="EMBL" id="GAA5194244.1"/>
    </source>
</evidence>
<organism evidence="1 2">
    <name type="scientific">Arthrobacter gyeryongensis</name>
    <dbReference type="NCBI Taxonomy" id="1650592"/>
    <lineage>
        <taxon>Bacteria</taxon>
        <taxon>Bacillati</taxon>
        <taxon>Actinomycetota</taxon>
        <taxon>Actinomycetes</taxon>
        <taxon>Micrococcales</taxon>
        <taxon>Micrococcaceae</taxon>
        <taxon>Arthrobacter</taxon>
    </lineage>
</organism>
<reference evidence="2" key="1">
    <citation type="journal article" date="2019" name="Int. J. Syst. Evol. Microbiol.">
        <title>The Global Catalogue of Microorganisms (GCM) 10K type strain sequencing project: providing services to taxonomists for standard genome sequencing and annotation.</title>
        <authorList>
            <consortium name="The Broad Institute Genomics Platform"/>
            <consortium name="The Broad Institute Genome Sequencing Center for Infectious Disease"/>
            <person name="Wu L."/>
            <person name="Ma J."/>
        </authorList>
    </citation>
    <scope>NUCLEOTIDE SEQUENCE [LARGE SCALE GENOMIC DNA]</scope>
    <source>
        <strain evidence="2">JCM 18514</strain>
    </source>
</reference>
<protein>
    <submittedName>
        <fullName evidence="1">Uncharacterized protein</fullName>
    </submittedName>
</protein>